<keyword evidence="4" id="KW-1185">Reference proteome</keyword>
<sequence>MDDFKNAYQSAMQDIKEFHIDVSSCMDEGRHRRRVVKRAQKATATAFSAMCVIFVCGFGSVKAAEYFHNVIRVNEWGFESSDAFTMSKGESAQNRAYVVEEAVENKEESPMLVSSYDESAPAGEIAGEDASSKMQILEDKENIEMDSISGNSVTGNSSADNSGPAIGNSEISSSVTGNSVSGDSGINASPKEAKSAAENTTSGSDGAKNQFWENGEIPVYHYATWEEFIKNEDIIFPQPSVSIGKKAVSTEVTVCGSWAMVRYEADNKVMWMERTDYADTKSHESSKVFPGGVTNEREYTTPGAYTYTLVDSVKENDSDKLQIHAAITVGSYEVYIDFLGFAESDAKKIMDNIDLKQYE</sequence>
<feature type="region of interest" description="Disordered" evidence="1">
    <location>
        <begin position="108"/>
        <end position="132"/>
    </location>
</feature>
<keyword evidence="2" id="KW-0812">Transmembrane</keyword>
<evidence type="ECO:0008006" key="5">
    <source>
        <dbReference type="Google" id="ProtNLM"/>
    </source>
</evidence>
<reference evidence="3 4" key="1">
    <citation type="submission" date="2024-02" db="EMBL/GenBank/DDBJ databases">
        <title>Bacterial strain from lacustrine sediment.</title>
        <authorList>
            <person name="Petit C."/>
            <person name="Fadhlaoui K."/>
        </authorList>
    </citation>
    <scope>NUCLEOTIDE SEQUENCE [LARGE SCALE GENOMIC DNA]</scope>
    <source>
        <strain evidence="3 4">IPX-CK</strain>
    </source>
</reference>
<evidence type="ECO:0000313" key="4">
    <source>
        <dbReference type="Proteomes" id="UP001451571"/>
    </source>
</evidence>
<evidence type="ECO:0000313" key="3">
    <source>
        <dbReference type="EMBL" id="XAH75298.1"/>
    </source>
</evidence>
<proteinExistence type="predicted"/>
<dbReference type="EMBL" id="CP146256">
    <property type="protein sequence ID" value="XAH75298.1"/>
    <property type="molecule type" value="Genomic_DNA"/>
</dbReference>
<name>A0ABZ3F135_9FIRM</name>
<evidence type="ECO:0000256" key="2">
    <source>
        <dbReference type="SAM" id="Phobius"/>
    </source>
</evidence>
<feature type="region of interest" description="Disordered" evidence="1">
    <location>
        <begin position="147"/>
        <end position="210"/>
    </location>
</feature>
<keyword evidence="2" id="KW-1133">Transmembrane helix</keyword>
<gene>
    <name evidence="3" type="ORF">V6984_05955</name>
</gene>
<feature type="transmembrane region" description="Helical" evidence="2">
    <location>
        <begin position="42"/>
        <end position="61"/>
    </location>
</feature>
<keyword evidence="2" id="KW-0472">Membrane</keyword>
<dbReference type="Proteomes" id="UP001451571">
    <property type="component" value="Chromosome"/>
</dbReference>
<dbReference type="RefSeq" id="WP_342758862.1">
    <property type="nucleotide sequence ID" value="NZ_CP146256.1"/>
</dbReference>
<organism evidence="3 4">
    <name type="scientific">Kineothrix sedimenti</name>
    <dbReference type="NCBI Taxonomy" id="3123317"/>
    <lineage>
        <taxon>Bacteria</taxon>
        <taxon>Bacillati</taxon>
        <taxon>Bacillota</taxon>
        <taxon>Clostridia</taxon>
        <taxon>Lachnospirales</taxon>
        <taxon>Lachnospiraceae</taxon>
        <taxon>Kineothrix</taxon>
    </lineage>
</organism>
<evidence type="ECO:0000256" key="1">
    <source>
        <dbReference type="SAM" id="MobiDB-lite"/>
    </source>
</evidence>
<accession>A0ABZ3F135</accession>
<feature type="compositionally biased region" description="Polar residues" evidence="1">
    <location>
        <begin position="169"/>
        <end position="187"/>
    </location>
</feature>
<protein>
    <recommendedName>
        <fullName evidence="5">DUF4367 domain-containing protein</fullName>
    </recommendedName>
</protein>
<feature type="compositionally biased region" description="Polar residues" evidence="1">
    <location>
        <begin position="148"/>
        <end position="161"/>
    </location>
</feature>